<dbReference type="InterPro" id="IPR056003">
    <property type="entry name" value="CT398_CC_hairpin"/>
</dbReference>
<evidence type="ECO:0000259" key="2">
    <source>
        <dbReference type="Pfam" id="PF24481"/>
    </source>
</evidence>
<name>A0A943UYK3_9ACTN</name>
<dbReference type="Pfam" id="PF24481">
    <property type="entry name" value="CT398_CC"/>
    <property type="match status" value="1"/>
</dbReference>
<dbReference type="Gene3D" id="1.10.287.1490">
    <property type="match status" value="1"/>
</dbReference>
<evidence type="ECO:0000313" key="4">
    <source>
        <dbReference type="Proteomes" id="UP000727506"/>
    </source>
</evidence>
<keyword evidence="1" id="KW-0175">Coiled coil</keyword>
<feature type="domain" description="CT398-like coiled coil hairpin" evidence="2">
    <location>
        <begin position="14"/>
        <end position="191"/>
    </location>
</feature>
<accession>A0A943UYK3</accession>
<dbReference type="AlphaFoldDB" id="A0A943UYK3"/>
<dbReference type="EMBL" id="JAGZSV010000185">
    <property type="protein sequence ID" value="MBS6941424.1"/>
    <property type="molecule type" value="Genomic_DNA"/>
</dbReference>
<reference evidence="3" key="1">
    <citation type="submission" date="2021-02" db="EMBL/GenBank/DDBJ databases">
        <title>Infant gut strain persistence is associated with maternal origin, phylogeny, and functional potential including surface adhesion and iron acquisition.</title>
        <authorList>
            <person name="Lou Y.C."/>
        </authorList>
    </citation>
    <scope>NUCLEOTIDE SEQUENCE</scope>
    <source>
        <strain evidence="3">L2_039_000G1_dasL2_039_000G1_concoct_11</strain>
    </source>
</reference>
<dbReference type="Proteomes" id="UP000727506">
    <property type="component" value="Unassembled WGS sequence"/>
</dbReference>
<sequence length="244" mass="27023">MQATSEQILGLTKLQHVDLSIARLDRRLDGLPQKQAILEARAKRSAILQKRSALADARESAALQLESLRAQDEAESRKAELAQRAIEAASGDYRTVSSRSAELDDAARRREELEGRMQAARGRLDEISDVEGQVEAMLARLDEREKELVGQYRREGGAILSEKAAFEEERRGLAAIVGADLMGRYERVAKAKQGVALCHLVDGACNTCRARIDPSRVLVLRSEYPLSVCPHCGRLMVVDRRYAG</sequence>
<comment type="caution">
    <text evidence="3">The sequence shown here is derived from an EMBL/GenBank/DDBJ whole genome shotgun (WGS) entry which is preliminary data.</text>
</comment>
<feature type="coiled-coil region" evidence="1">
    <location>
        <begin position="103"/>
        <end position="147"/>
    </location>
</feature>
<organism evidence="3 4">
    <name type="scientific">Slackia piriformis</name>
    <dbReference type="NCBI Taxonomy" id="626934"/>
    <lineage>
        <taxon>Bacteria</taxon>
        <taxon>Bacillati</taxon>
        <taxon>Actinomycetota</taxon>
        <taxon>Coriobacteriia</taxon>
        <taxon>Eggerthellales</taxon>
        <taxon>Eggerthellaceae</taxon>
        <taxon>Slackia</taxon>
    </lineage>
</organism>
<evidence type="ECO:0000313" key="3">
    <source>
        <dbReference type="EMBL" id="MBS6941424.1"/>
    </source>
</evidence>
<protein>
    <recommendedName>
        <fullName evidence="2">CT398-like coiled coil hairpin domain-containing protein</fullName>
    </recommendedName>
</protein>
<proteinExistence type="predicted"/>
<evidence type="ECO:0000256" key="1">
    <source>
        <dbReference type="SAM" id="Coils"/>
    </source>
</evidence>
<gene>
    <name evidence="3" type="ORF">KH142_08145</name>
</gene>